<dbReference type="KEGG" id="fer:FNB15_00150"/>
<dbReference type="Pfam" id="PF00149">
    <property type="entry name" value="Metallophos"/>
    <property type="match status" value="1"/>
</dbReference>
<dbReference type="RefSeq" id="WP_144066771.1">
    <property type="nucleotide sequence ID" value="NZ_CP041636.1"/>
</dbReference>
<dbReference type="InterPro" id="IPR029052">
    <property type="entry name" value="Metallo-depent_PP-like"/>
</dbReference>
<keyword evidence="1" id="KW-0479">Metal-binding</keyword>
<dbReference type="InterPro" id="IPR042283">
    <property type="entry name" value="GpdQ_catalytic"/>
</dbReference>
<dbReference type="AlphaFoldDB" id="A0A516GWR3"/>
<dbReference type="PANTHER" id="PTHR42988:SF2">
    <property type="entry name" value="CYCLIC NUCLEOTIDE PHOSPHODIESTERASE CBUA0032-RELATED"/>
    <property type="match status" value="1"/>
</dbReference>
<accession>A0A516GWR3</accession>
<evidence type="ECO:0000313" key="6">
    <source>
        <dbReference type="EMBL" id="QDO95790.1"/>
    </source>
</evidence>
<keyword evidence="7" id="KW-1185">Reference proteome</keyword>
<dbReference type="InterPro" id="IPR026575">
    <property type="entry name" value="GpdQ/CpdA-like"/>
</dbReference>
<gene>
    <name evidence="6" type="ORF">FNB15_00150</name>
</gene>
<keyword evidence="2" id="KW-0378">Hydrolase</keyword>
<keyword evidence="3" id="KW-0408">Iron</keyword>
<dbReference type="EMBL" id="CP041636">
    <property type="protein sequence ID" value="QDO95790.1"/>
    <property type="molecule type" value="Genomic_DNA"/>
</dbReference>
<evidence type="ECO:0000313" key="7">
    <source>
        <dbReference type="Proteomes" id="UP000317496"/>
    </source>
</evidence>
<name>A0A516GWR3_9PROT</name>
<comment type="similarity">
    <text evidence="4">Belongs to the cyclic nucleotide phosphodiesterase class-III family.</text>
</comment>
<reference evidence="6 7" key="1">
    <citation type="submission" date="2019-07" db="EMBL/GenBank/DDBJ databases">
        <title>Genome sequencing for Ferrovibrio sp. K5.</title>
        <authorList>
            <person name="Park S.-J."/>
        </authorList>
    </citation>
    <scope>NUCLEOTIDE SEQUENCE [LARGE SCALE GENOMIC DNA]</scope>
    <source>
        <strain evidence="6 7">K5</strain>
    </source>
</reference>
<dbReference type="GO" id="GO:0004112">
    <property type="term" value="F:cyclic-nucleotide phosphodiesterase activity"/>
    <property type="evidence" value="ECO:0007669"/>
    <property type="project" value="InterPro"/>
</dbReference>
<dbReference type="SUPFAM" id="SSF56300">
    <property type="entry name" value="Metallo-dependent phosphatases"/>
    <property type="match status" value="1"/>
</dbReference>
<dbReference type="InterPro" id="IPR050884">
    <property type="entry name" value="CNP_phosphodiesterase-III"/>
</dbReference>
<evidence type="ECO:0000256" key="4">
    <source>
        <dbReference type="ARBA" id="ARBA00025742"/>
    </source>
</evidence>
<dbReference type="OrthoDB" id="651281at2"/>
<sequence>MLIAQISDPHIRPQGQLYQGVVDSNAMFSAAVQHLNGLDPRPDLVLLTGDIVDHGDPTEYAMARALLAVLQIPYLVIPGNHDERRAFCTAFADQAYLPRGDGPLHYVVDDRGPVRIVALDVTIPGQHHGLVDGPAIAWLDEVLSAAPDRPTILMLHQPPFATGIPYMDPYWCEGGEALAALIHRFPNVERITCGHVHRFMQLRFGGTALCTAPSTTTTIALQLQPDAKPASYLEPPAFLLHHWRVETGLITHHCPIGTFQGPYPFA</sequence>
<feature type="domain" description="Calcineurin-like phosphoesterase" evidence="5">
    <location>
        <begin position="1"/>
        <end position="198"/>
    </location>
</feature>
<dbReference type="Proteomes" id="UP000317496">
    <property type="component" value="Chromosome"/>
</dbReference>
<dbReference type="InterPro" id="IPR042281">
    <property type="entry name" value="GpdQ_beta-strand"/>
</dbReference>
<protein>
    <submittedName>
        <fullName evidence="6">Phosphodiesterase</fullName>
    </submittedName>
</protein>
<dbReference type="Gene3D" id="3.30.750.180">
    <property type="entry name" value="GpdQ, beta-strand dimerisation domain"/>
    <property type="match status" value="1"/>
</dbReference>
<dbReference type="GO" id="GO:0046872">
    <property type="term" value="F:metal ion binding"/>
    <property type="evidence" value="ECO:0007669"/>
    <property type="project" value="UniProtKB-KW"/>
</dbReference>
<organism evidence="6 7">
    <name type="scientific">Ferrovibrio terrae</name>
    <dbReference type="NCBI Taxonomy" id="2594003"/>
    <lineage>
        <taxon>Bacteria</taxon>
        <taxon>Pseudomonadati</taxon>
        <taxon>Pseudomonadota</taxon>
        <taxon>Alphaproteobacteria</taxon>
        <taxon>Rhodospirillales</taxon>
        <taxon>Rhodospirillaceae</taxon>
        <taxon>Ferrovibrio</taxon>
    </lineage>
</organism>
<dbReference type="CDD" id="cd07402">
    <property type="entry name" value="MPP_GpdQ"/>
    <property type="match status" value="1"/>
</dbReference>
<evidence type="ECO:0000259" key="5">
    <source>
        <dbReference type="Pfam" id="PF00149"/>
    </source>
</evidence>
<evidence type="ECO:0000256" key="3">
    <source>
        <dbReference type="ARBA" id="ARBA00023004"/>
    </source>
</evidence>
<dbReference type="InterPro" id="IPR004843">
    <property type="entry name" value="Calcineurin-like_PHP"/>
</dbReference>
<proteinExistence type="inferred from homology"/>
<evidence type="ECO:0000256" key="1">
    <source>
        <dbReference type="ARBA" id="ARBA00022723"/>
    </source>
</evidence>
<dbReference type="Gene3D" id="3.60.21.40">
    <property type="entry name" value="GpdQ, catalytic alpha/beta sandwich domain"/>
    <property type="match status" value="1"/>
</dbReference>
<dbReference type="PANTHER" id="PTHR42988">
    <property type="entry name" value="PHOSPHOHYDROLASE"/>
    <property type="match status" value="1"/>
</dbReference>
<evidence type="ECO:0000256" key="2">
    <source>
        <dbReference type="ARBA" id="ARBA00022801"/>
    </source>
</evidence>